<gene>
    <name evidence="2" type="ORF">K505DRAFT_391222</name>
</gene>
<evidence type="ECO:0000313" key="3">
    <source>
        <dbReference type="Proteomes" id="UP000799757"/>
    </source>
</evidence>
<organism evidence="2 3">
    <name type="scientific">Melanomma pulvis-pyrius CBS 109.77</name>
    <dbReference type="NCBI Taxonomy" id="1314802"/>
    <lineage>
        <taxon>Eukaryota</taxon>
        <taxon>Fungi</taxon>
        <taxon>Dikarya</taxon>
        <taxon>Ascomycota</taxon>
        <taxon>Pezizomycotina</taxon>
        <taxon>Dothideomycetes</taxon>
        <taxon>Pleosporomycetidae</taxon>
        <taxon>Pleosporales</taxon>
        <taxon>Melanommataceae</taxon>
        <taxon>Melanomma</taxon>
    </lineage>
</organism>
<proteinExistence type="predicted"/>
<dbReference type="AlphaFoldDB" id="A0A6A6XRK5"/>
<evidence type="ECO:0000256" key="1">
    <source>
        <dbReference type="SAM" id="MobiDB-lite"/>
    </source>
</evidence>
<name>A0A6A6XRK5_9PLEO</name>
<protein>
    <submittedName>
        <fullName evidence="2">Uncharacterized protein</fullName>
    </submittedName>
</protein>
<dbReference type="OrthoDB" id="3690334at2759"/>
<feature type="region of interest" description="Disordered" evidence="1">
    <location>
        <begin position="72"/>
        <end position="110"/>
    </location>
</feature>
<dbReference type="EMBL" id="MU001772">
    <property type="protein sequence ID" value="KAF2799009.1"/>
    <property type="molecule type" value="Genomic_DNA"/>
</dbReference>
<dbReference type="Proteomes" id="UP000799757">
    <property type="component" value="Unassembled WGS sequence"/>
</dbReference>
<reference evidence="2" key="1">
    <citation type="journal article" date="2020" name="Stud. Mycol.">
        <title>101 Dothideomycetes genomes: a test case for predicting lifestyles and emergence of pathogens.</title>
        <authorList>
            <person name="Haridas S."/>
            <person name="Albert R."/>
            <person name="Binder M."/>
            <person name="Bloem J."/>
            <person name="Labutti K."/>
            <person name="Salamov A."/>
            <person name="Andreopoulos B."/>
            <person name="Baker S."/>
            <person name="Barry K."/>
            <person name="Bills G."/>
            <person name="Bluhm B."/>
            <person name="Cannon C."/>
            <person name="Castanera R."/>
            <person name="Culley D."/>
            <person name="Daum C."/>
            <person name="Ezra D."/>
            <person name="Gonzalez J."/>
            <person name="Henrissat B."/>
            <person name="Kuo A."/>
            <person name="Liang C."/>
            <person name="Lipzen A."/>
            <person name="Lutzoni F."/>
            <person name="Magnuson J."/>
            <person name="Mondo S."/>
            <person name="Nolan M."/>
            <person name="Ohm R."/>
            <person name="Pangilinan J."/>
            <person name="Park H.-J."/>
            <person name="Ramirez L."/>
            <person name="Alfaro M."/>
            <person name="Sun H."/>
            <person name="Tritt A."/>
            <person name="Yoshinaga Y."/>
            <person name="Zwiers L.-H."/>
            <person name="Turgeon B."/>
            <person name="Goodwin S."/>
            <person name="Spatafora J."/>
            <person name="Crous P."/>
            <person name="Grigoriev I."/>
        </authorList>
    </citation>
    <scope>NUCLEOTIDE SEQUENCE</scope>
    <source>
        <strain evidence="2">CBS 109.77</strain>
    </source>
</reference>
<feature type="compositionally biased region" description="Low complexity" evidence="1">
    <location>
        <begin position="81"/>
        <end position="102"/>
    </location>
</feature>
<accession>A0A6A6XRK5</accession>
<keyword evidence="3" id="KW-1185">Reference proteome</keyword>
<sequence length="212" mass="23051">MFARQRLQAPSFVAACSVTDPSSHPMPLDIQGYEPLCAPARDSATLTPCAIAARPHSVIHLVSQLISTLFDSQGRPHKPTQAHSSPQTTTHSSHTQHVNNHQCQQSSMSTPPWAKTFVKLSGPENYDTWLKDFEPIANMNGYLGLYLGTDEVVGKPAPPDFVPKVTAATSLNVRIRKSADKELASPNPAVPEAPVEQNKDNSLMIVDMLSMT</sequence>
<evidence type="ECO:0000313" key="2">
    <source>
        <dbReference type="EMBL" id="KAF2799009.1"/>
    </source>
</evidence>